<evidence type="ECO:0000256" key="8">
    <source>
        <dbReference type="PIRSR" id="PIRSR605150-2"/>
    </source>
</evidence>
<evidence type="ECO:0008006" key="12">
    <source>
        <dbReference type="Google" id="ProtNLM"/>
    </source>
</evidence>
<evidence type="ECO:0000256" key="1">
    <source>
        <dbReference type="ARBA" id="ARBA00004127"/>
    </source>
</evidence>
<dbReference type="GO" id="GO:0030244">
    <property type="term" value="P:cellulose biosynthetic process"/>
    <property type="evidence" value="ECO:0007669"/>
    <property type="project" value="InterPro"/>
</dbReference>
<reference evidence="11" key="1">
    <citation type="submission" date="2018-02" db="EMBL/GenBank/DDBJ databases">
        <authorList>
            <person name="Cohen D.B."/>
            <person name="Kent A.D."/>
        </authorList>
    </citation>
    <scope>NUCLEOTIDE SEQUENCE</scope>
</reference>
<feature type="binding site" evidence="9">
    <location>
        <position position="335"/>
    </location>
    <ligand>
        <name>Mn(2+)</name>
        <dbReference type="ChEBI" id="CHEBI:29035"/>
    </ligand>
</feature>
<evidence type="ECO:0000256" key="6">
    <source>
        <dbReference type="ARBA" id="ARBA00023136"/>
    </source>
</evidence>
<dbReference type="AlphaFoldDB" id="A0A2N9GPE3"/>
<keyword evidence="2" id="KW-0328">Glycosyltransferase</keyword>
<keyword evidence="7" id="KW-0961">Cell wall biogenesis/degradation</keyword>
<dbReference type="GO" id="GO:0016760">
    <property type="term" value="F:cellulose synthase (UDP-forming) activity"/>
    <property type="evidence" value="ECO:0007669"/>
    <property type="project" value="InterPro"/>
</dbReference>
<evidence type="ECO:0000256" key="5">
    <source>
        <dbReference type="ARBA" id="ARBA00022989"/>
    </source>
</evidence>
<evidence type="ECO:0000256" key="3">
    <source>
        <dbReference type="ARBA" id="ARBA00022679"/>
    </source>
</evidence>
<feature type="binding site" evidence="8">
    <location>
        <position position="106"/>
    </location>
    <ligand>
        <name>UDP-alpha-D-glucose</name>
        <dbReference type="ChEBI" id="CHEBI:58885"/>
    </ligand>
</feature>
<feature type="transmembrane region" description="Helical" evidence="10">
    <location>
        <begin position="690"/>
        <end position="713"/>
    </location>
</feature>
<sequence length="754" mass="86317">MATLSLHTSRVRQLHATINRIHIFLHFTAILFLLYYRTTHLFYEKNVHTLAWALITTSELILAFIWVLTQAFRWRPLSRSVIPENMPMDIELPSLDVFVCTVDPKKEPTIEVMNTVISALALDYPPEKLSVYLSDDGGSYVTLYAIKEAWSFAKSSWLPFCKKYGIRSRCPGPYFSSFADAERLLRSDEFRTEEEEIKVGHMKNSREKLEVGENENNRVVPDTIHTSSEEWQKCHVLPEPPMPHVGFLSLESDGAEIDFACLIPSCSVHLVPNIIHDNKNKGENVDEDQTKMPRLVYVSRERRPSSPHHFKAGALNTLLRVSGLISNGPYLLVLDCDMYCNDPTSARQAMCFHLDSQLSRSLAFVQFPQVFYNVSKNDIYDGQARSAYKTKWQGMDGLRGPLLSGTGFYLKRKALYGNPNQEDKFLFEPEKNFGTSSKFIYSLKGNNEQFVAQKDNSHDAILQEARLLASCAFEANTEWGKEARFSYYCLLESTFTSYLLHCKGWISVYLYPKKPCFLGCTTIDMKDGMVQMMKWSSNLFQVGLSKFSPLRYGVSRMSILQSMCYGYFTFSPLLSIAVLLYGTVPQVCLLNGIPLYPKVSDPWFVVFVAVYMSSLFQHLYEVLASDGSIKTWWNEQRIWVIKLISGSLFGLLDATMKCLGKKKVNLSLTNKAVDKEKLEKYEKGKFDLEGATMFMVPLLLLAMLNIVCFFSGVRRVIIEKNFEEMFGQVFLSFFIQILSYPILEGMVTRKKRKQ</sequence>
<dbReference type="InterPro" id="IPR005150">
    <property type="entry name" value="Cellulose_synth"/>
</dbReference>
<evidence type="ECO:0000256" key="10">
    <source>
        <dbReference type="SAM" id="Phobius"/>
    </source>
</evidence>
<organism evidence="11">
    <name type="scientific">Fagus sylvatica</name>
    <name type="common">Beechnut</name>
    <dbReference type="NCBI Taxonomy" id="28930"/>
    <lineage>
        <taxon>Eukaryota</taxon>
        <taxon>Viridiplantae</taxon>
        <taxon>Streptophyta</taxon>
        <taxon>Embryophyta</taxon>
        <taxon>Tracheophyta</taxon>
        <taxon>Spermatophyta</taxon>
        <taxon>Magnoliopsida</taxon>
        <taxon>eudicotyledons</taxon>
        <taxon>Gunneridae</taxon>
        <taxon>Pentapetalae</taxon>
        <taxon>rosids</taxon>
        <taxon>fabids</taxon>
        <taxon>Fagales</taxon>
        <taxon>Fagaceae</taxon>
        <taxon>Fagus</taxon>
    </lineage>
</organism>
<feature type="transmembrane region" description="Helical" evidence="10">
    <location>
        <begin position="21"/>
        <end position="38"/>
    </location>
</feature>
<dbReference type="PANTHER" id="PTHR13301">
    <property type="entry name" value="X-BOX TRANSCRIPTION FACTOR-RELATED"/>
    <property type="match status" value="1"/>
</dbReference>
<dbReference type="SUPFAM" id="SSF53448">
    <property type="entry name" value="Nucleotide-diphospho-sugar transferases"/>
    <property type="match status" value="1"/>
</dbReference>
<feature type="transmembrane region" description="Helical" evidence="10">
    <location>
        <begin position="564"/>
        <end position="582"/>
    </location>
</feature>
<keyword evidence="3" id="KW-0808">Transferase</keyword>
<protein>
    <recommendedName>
        <fullName evidence="12">Glycosyltransferase 2-like domain-containing protein</fullName>
    </recommendedName>
</protein>
<dbReference type="Pfam" id="PF03552">
    <property type="entry name" value="Cellulose_synt"/>
    <property type="match status" value="2"/>
</dbReference>
<feature type="transmembrane region" description="Helical" evidence="10">
    <location>
        <begin position="602"/>
        <end position="620"/>
    </location>
</feature>
<evidence type="ECO:0000256" key="4">
    <source>
        <dbReference type="ARBA" id="ARBA00022692"/>
    </source>
</evidence>
<feature type="binding site" evidence="9">
    <location>
        <position position="311"/>
    </location>
    <ligand>
        <name>Mn(2+)</name>
        <dbReference type="ChEBI" id="CHEBI:29035"/>
    </ligand>
</feature>
<dbReference type="FunFam" id="3.90.550.10:FF:000194">
    <property type="entry name" value="Cellulose synthase-like protein G2 isoform A"/>
    <property type="match status" value="1"/>
</dbReference>
<feature type="transmembrane region" description="Helical" evidence="10">
    <location>
        <begin position="725"/>
        <end position="743"/>
    </location>
</feature>
<evidence type="ECO:0000256" key="9">
    <source>
        <dbReference type="PIRSR" id="PIRSR605150-3"/>
    </source>
</evidence>
<feature type="binding site" evidence="8">
    <location>
        <position position="136"/>
    </location>
    <ligand>
        <name>UDP-alpha-D-glucose</name>
        <dbReference type="ChEBI" id="CHEBI:58885"/>
    </ligand>
</feature>
<feature type="transmembrane region" description="Helical" evidence="10">
    <location>
        <begin position="50"/>
        <end position="69"/>
    </location>
</feature>
<gene>
    <name evidence="11" type="ORF">FSB_LOCUS29225</name>
</gene>
<evidence type="ECO:0000313" key="11">
    <source>
        <dbReference type="EMBL" id="SPD01343.1"/>
    </source>
</evidence>
<evidence type="ECO:0000256" key="7">
    <source>
        <dbReference type="ARBA" id="ARBA00023316"/>
    </source>
</evidence>
<keyword evidence="4 10" id="KW-0812">Transmembrane</keyword>
<dbReference type="GO" id="GO:0071555">
    <property type="term" value="P:cell wall organization"/>
    <property type="evidence" value="ECO:0007669"/>
    <property type="project" value="UniProtKB-KW"/>
</dbReference>
<dbReference type="Gene3D" id="3.90.550.10">
    <property type="entry name" value="Spore Coat Polysaccharide Biosynthesis Protein SpsA, Chain A"/>
    <property type="match status" value="2"/>
</dbReference>
<dbReference type="GO" id="GO:0016020">
    <property type="term" value="C:membrane"/>
    <property type="evidence" value="ECO:0007669"/>
    <property type="project" value="InterPro"/>
</dbReference>
<feature type="binding site" evidence="8">
    <location>
        <position position="107"/>
    </location>
    <ligand>
        <name>UDP-alpha-D-glucose</name>
        <dbReference type="ChEBI" id="CHEBI:58885"/>
    </ligand>
</feature>
<keyword evidence="5 10" id="KW-1133">Transmembrane helix</keyword>
<accession>A0A2N9GPE3</accession>
<dbReference type="EMBL" id="OIVN01002187">
    <property type="protein sequence ID" value="SPD01343.1"/>
    <property type="molecule type" value="Genomic_DNA"/>
</dbReference>
<name>A0A2N9GPE3_FAGSY</name>
<dbReference type="GO" id="GO:0012505">
    <property type="term" value="C:endomembrane system"/>
    <property type="evidence" value="ECO:0007669"/>
    <property type="project" value="UniProtKB-SubCell"/>
</dbReference>
<keyword evidence="6 10" id="KW-0472">Membrane</keyword>
<proteinExistence type="predicted"/>
<evidence type="ECO:0000256" key="2">
    <source>
        <dbReference type="ARBA" id="ARBA00022676"/>
    </source>
</evidence>
<dbReference type="InterPro" id="IPR029044">
    <property type="entry name" value="Nucleotide-diphossugar_trans"/>
</dbReference>
<comment type="subcellular location">
    <subcellularLocation>
        <location evidence="1">Endomembrane system</location>
        <topology evidence="1">Multi-pass membrane protein</topology>
    </subcellularLocation>
</comment>